<organism evidence="1 2">
    <name type="scientific">Calocera cornea HHB12733</name>
    <dbReference type="NCBI Taxonomy" id="1353952"/>
    <lineage>
        <taxon>Eukaryota</taxon>
        <taxon>Fungi</taxon>
        <taxon>Dikarya</taxon>
        <taxon>Basidiomycota</taxon>
        <taxon>Agaricomycotina</taxon>
        <taxon>Dacrymycetes</taxon>
        <taxon>Dacrymycetales</taxon>
        <taxon>Dacrymycetaceae</taxon>
        <taxon>Calocera</taxon>
    </lineage>
</organism>
<evidence type="ECO:0000313" key="1">
    <source>
        <dbReference type="EMBL" id="KZT50329.1"/>
    </source>
</evidence>
<reference evidence="1 2" key="1">
    <citation type="journal article" date="2016" name="Mol. Biol. Evol.">
        <title>Comparative Genomics of Early-Diverging Mushroom-Forming Fungi Provides Insights into the Origins of Lignocellulose Decay Capabilities.</title>
        <authorList>
            <person name="Nagy L.G."/>
            <person name="Riley R."/>
            <person name="Tritt A."/>
            <person name="Adam C."/>
            <person name="Daum C."/>
            <person name="Floudas D."/>
            <person name="Sun H."/>
            <person name="Yadav J.S."/>
            <person name="Pangilinan J."/>
            <person name="Larsson K.H."/>
            <person name="Matsuura K."/>
            <person name="Barry K."/>
            <person name="Labutti K."/>
            <person name="Kuo R."/>
            <person name="Ohm R.A."/>
            <person name="Bhattacharya S.S."/>
            <person name="Shirouzu T."/>
            <person name="Yoshinaga Y."/>
            <person name="Martin F.M."/>
            <person name="Grigoriev I.V."/>
            <person name="Hibbett D.S."/>
        </authorList>
    </citation>
    <scope>NUCLEOTIDE SEQUENCE [LARGE SCALE GENOMIC DNA]</scope>
    <source>
        <strain evidence="1 2">HHB12733</strain>
    </source>
</reference>
<proteinExistence type="predicted"/>
<evidence type="ECO:0000313" key="2">
    <source>
        <dbReference type="Proteomes" id="UP000076842"/>
    </source>
</evidence>
<sequence length="104" mass="12057">MGPSDRASSYLDCSNNQTAHLETPLLHCEDTIFRRATVSAIVLIIFLPALCSRKEIGSRLERFEGHPLIPNELWRQVECSRAARVLAEVRDLRWIPRSYKWLHK</sequence>
<accession>A0A165C6S6</accession>
<dbReference type="InParanoid" id="A0A165C6S6"/>
<name>A0A165C6S6_9BASI</name>
<dbReference type="EMBL" id="KV424189">
    <property type="protein sequence ID" value="KZT50329.1"/>
    <property type="molecule type" value="Genomic_DNA"/>
</dbReference>
<dbReference type="Proteomes" id="UP000076842">
    <property type="component" value="Unassembled WGS sequence"/>
</dbReference>
<keyword evidence="2" id="KW-1185">Reference proteome</keyword>
<dbReference type="AlphaFoldDB" id="A0A165C6S6"/>
<protein>
    <submittedName>
        <fullName evidence="1">Uncharacterized protein</fullName>
    </submittedName>
</protein>
<gene>
    <name evidence="1" type="ORF">CALCODRAFT_504840</name>
</gene>